<proteinExistence type="inferred from homology"/>
<feature type="domain" description="Myosin motor" evidence="11">
    <location>
        <begin position="679"/>
        <end position="1011"/>
    </location>
</feature>
<organism evidence="13 14">
    <name type="scientific">Auxenochlorella protothecoides</name>
    <name type="common">Green microalga</name>
    <name type="synonym">Chlorella protothecoides</name>
    <dbReference type="NCBI Taxonomy" id="3075"/>
    <lineage>
        <taxon>Eukaryota</taxon>
        <taxon>Viridiplantae</taxon>
        <taxon>Chlorophyta</taxon>
        <taxon>core chlorophytes</taxon>
        <taxon>Trebouxiophyceae</taxon>
        <taxon>Chlorellales</taxon>
        <taxon>Chlorellaceae</taxon>
        <taxon>Auxenochlorella</taxon>
    </lineage>
</organism>
<dbReference type="PROSITE" id="PS50096">
    <property type="entry name" value="IQ"/>
    <property type="match status" value="6"/>
</dbReference>
<feature type="domain" description="Dilute" evidence="10">
    <location>
        <begin position="1400"/>
        <end position="1738"/>
    </location>
</feature>
<keyword evidence="6 8" id="KW-0505">Motor protein</keyword>
<dbReference type="GeneID" id="23617285"/>
<dbReference type="Proteomes" id="UP000028924">
    <property type="component" value="Unassembled WGS sequence"/>
</dbReference>
<dbReference type="SMART" id="SM01132">
    <property type="entry name" value="DIL"/>
    <property type="match status" value="1"/>
</dbReference>
<dbReference type="GO" id="GO:0005524">
    <property type="term" value="F:ATP binding"/>
    <property type="evidence" value="ECO:0007669"/>
    <property type="project" value="UniProtKB-UniRule"/>
</dbReference>
<dbReference type="GO" id="GO:0016459">
    <property type="term" value="C:myosin complex"/>
    <property type="evidence" value="ECO:0007669"/>
    <property type="project" value="UniProtKB-KW"/>
</dbReference>
<dbReference type="Gene3D" id="1.20.58.530">
    <property type="match status" value="2"/>
</dbReference>
<reference evidence="13 14" key="1">
    <citation type="journal article" date="2014" name="BMC Genomics">
        <title>Oil accumulation mechanisms of the oleaginous microalga Chlorella protothecoides revealed through its genome, transcriptomes, and proteomes.</title>
        <authorList>
            <person name="Gao C."/>
            <person name="Wang Y."/>
            <person name="Shen Y."/>
            <person name="Yan D."/>
            <person name="He X."/>
            <person name="Dai J."/>
            <person name="Wu Q."/>
        </authorList>
    </citation>
    <scope>NUCLEOTIDE SEQUENCE [LARGE SCALE GENOMIC DNA]</scope>
    <source>
        <strain evidence="13 14">0710</strain>
    </source>
</reference>
<dbReference type="Gene3D" id="3.30.70.1590">
    <property type="match status" value="1"/>
</dbReference>
<feature type="binding site" evidence="8">
    <location>
        <begin position="161"/>
        <end position="168"/>
    </location>
    <ligand>
        <name>ATP</name>
        <dbReference type="ChEBI" id="CHEBI:30616"/>
    </ligand>
</feature>
<dbReference type="Pfam" id="PF00063">
    <property type="entry name" value="Myosin_head"/>
    <property type="match status" value="3"/>
</dbReference>
<protein>
    <submittedName>
        <fullName evidence="13">Unconventional myosin-Va</fullName>
    </submittedName>
</protein>
<dbReference type="GO" id="GO:0016020">
    <property type="term" value="C:membrane"/>
    <property type="evidence" value="ECO:0007669"/>
    <property type="project" value="TreeGrafter"/>
</dbReference>
<dbReference type="Pfam" id="PF00612">
    <property type="entry name" value="IQ"/>
    <property type="match status" value="4"/>
</dbReference>
<dbReference type="InterPro" id="IPR001609">
    <property type="entry name" value="Myosin_head_motor_dom-like"/>
</dbReference>
<name>A0A087SMV8_AUXPR</name>
<dbReference type="KEGG" id="apro:F751_5894"/>
<dbReference type="RefSeq" id="XP_011400018.1">
    <property type="nucleotide sequence ID" value="XM_011401716.1"/>
</dbReference>
<evidence type="ECO:0000313" key="13">
    <source>
        <dbReference type="EMBL" id="KFM27062.1"/>
    </source>
</evidence>
<evidence type="ECO:0000259" key="10">
    <source>
        <dbReference type="PROSITE" id="PS51126"/>
    </source>
</evidence>
<evidence type="ECO:0000259" key="12">
    <source>
        <dbReference type="PROSITE" id="PS51844"/>
    </source>
</evidence>
<dbReference type="eggNOG" id="KOG0160">
    <property type="taxonomic scope" value="Eukaryota"/>
</dbReference>
<dbReference type="InterPro" id="IPR004009">
    <property type="entry name" value="SH3_Myosin"/>
</dbReference>
<dbReference type="SMART" id="SM00242">
    <property type="entry name" value="MYSc"/>
    <property type="match status" value="2"/>
</dbReference>
<evidence type="ECO:0000256" key="9">
    <source>
        <dbReference type="SAM" id="MobiDB-lite"/>
    </source>
</evidence>
<evidence type="ECO:0000256" key="5">
    <source>
        <dbReference type="ARBA" id="ARBA00023123"/>
    </source>
</evidence>
<feature type="domain" description="Myosin motor" evidence="11">
    <location>
        <begin position="67"/>
        <end position="683"/>
    </location>
</feature>
<dbReference type="GO" id="GO:0030048">
    <property type="term" value="P:actin filament-based movement"/>
    <property type="evidence" value="ECO:0007669"/>
    <property type="project" value="UniProtKB-ARBA"/>
</dbReference>
<gene>
    <name evidence="13" type="ORF">F751_5894</name>
</gene>
<dbReference type="GO" id="GO:0000146">
    <property type="term" value="F:microfilament motor activity"/>
    <property type="evidence" value="ECO:0007669"/>
    <property type="project" value="TreeGrafter"/>
</dbReference>
<dbReference type="Gene3D" id="1.20.5.190">
    <property type="match status" value="2"/>
</dbReference>
<dbReference type="GO" id="GO:0005737">
    <property type="term" value="C:cytoplasm"/>
    <property type="evidence" value="ECO:0007669"/>
    <property type="project" value="TreeGrafter"/>
</dbReference>
<dbReference type="OrthoDB" id="6108017at2759"/>
<dbReference type="STRING" id="3075.A0A087SMV8"/>
<dbReference type="InterPro" id="IPR002710">
    <property type="entry name" value="Dilute_dom"/>
</dbReference>
<feature type="domain" description="Myosin N-terminal SH3-like" evidence="12">
    <location>
        <begin position="15"/>
        <end position="64"/>
    </location>
</feature>
<dbReference type="PROSITE" id="PS51456">
    <property type="entry name" value="MYOSIN_MOTOR"/>
    <property type="match status" value="2"/>
</dbReference>
<dbReference type="PRINTS" id="PR00193">
    <property type="entry name" value="MYOSINHEAVY"/>
</dbReference>
<comment type="similarity">
    <text evidence="8">Belongs to the TRAFAC class myosin-kinesin ATPase superfamily. Myosin family.</text>
</comment>
<evidence type="ECO:0000256" key="4">
    <source>
        <dbReference type="ARBA" id="ARBA00023054"/>
    </source>
</evidence>
<dbReference type="PROSITE" id="PS51844">
    <property type="entry name" value="SH3_LIKE"/>
    <property type="match status" value="1"/>
</dbReference>
<keyword evidence="4" id="KW-0175">Coiled coil</keyword>
<keyword evidence="2 8" id="KW-0547">Nucleotide-binding</keyword>
<dbReference type="Gene3D" id="1.20.120.720">
    <property type="entry name" value="Myosin VI head, motor domain, U50 subdomain"/>
    <property type="match status" value="2"/>
</dbReference>
<dbReference type="EMBL" id="KL662141">
    <property type="protein sequence ID" value="KFM27062.1"/>
    <property type="molecule type" value="Genomic_DNA"/>
</dbReference>
<evidence type="ECO:0000256" key="8">
    <source>
        <dbReference type="PROSITE-ProRule" id="PRU00782"/>
    </source>
</evidence>
<dbReference type="SMART" id="SM00015">
    <property type="entry name" value="IQ"/>
    <property type="match status" value="6"/>
</dbReference>
<feature type="region of interest" description="Actin-binding" evidence="8">
    <location>
        <begin position="893"/>
        <end position="915"/>
    </location>
</feature>
<feature type="region of interest" description="Disordered" evidence="9">
    <location>
        <begin position="1303"/>
        <end position="1331"/>
    </location>
</feature>
<dbReference type="InterPro" id="IPR036961">
    <property type="entry name" value="Kinesin_motor_dom_sf"/>
</dbReference>
<dbReference type="PANTHER" id="PTHR13140:SF781">
    <property type="entry name" value="MYOSIN-15"/>
    <property type="match status" value="1"/>
</dbReference>
<dbReference type="Pfam" id="PF02736">
    <property type="entry name" value="Myosin_N"/>
    <property type="match status" value="1"/>
</dbReference>
<evidence type="ECO:0000256" key="1">
    <source>
        <dbReference type="ARBA" id="ARBA00022737"/>
    </source>
</evidence>
<dbReference type="GO" id="GO:0051015">
    <property type="term" value="F:actin filament binding"/>
    <property type="evidence" value="ECO:0007669"/>
    <property type="project" value="TreeGrafter"/>
</dbReference>
<dbReference type="Gene3D" id="3.40.850.10">
    <property type="entry name" value="Kinesin motor domain"/>
    <property type="match status" value="3"/>
</dbReference>
<evidence type="ECO:0000313" key="14">
    <source>
        <dbReference type="Proteomes" id="UP000028924"/>
    </source>
</evidence>
<keyword evidence="5 8" id="KW-0518">Myosin</keyword>
<dbReference type="PROSITE" id="PS51126">
    <property type="entry name" value="DILUTE"/>
    <property type="match status" value="1"/>
</dbReference>
<evidence type="ECO:0000256" key="7">
    <source>
        <dbReference type="ARBA" id="ARBA00023203"/>
    </source>
</evidence>
<keyword evidence="1" id="KW-0677">Repeat</keyword>
<comment type="caution">
    <text evidence="8">Lacks conserved residue(s) required for the propagation of feature annotation.</text>
</comment>
<dbReference type="InterPro" id="IPR000048">
    <property type="entry name" value="IQ_motif_EF-hand-BS"/>
</dbReference>
<dbReference type="InterPro" id="IPR027417">
    <property type="entry name" value="P-loop_NTPase"/>
</dbReference>
<evidence type="ECO:0000256" key="3">
    <source>
        <dbReference type="ARBA" id="ARBA00022840"/>
    </source>
</evidence>
<evidence type="ECO:0000256" key="2">
    <source>
        <dbReference type="ARBA" id="ARBA00022741"/>
    </source>
</evidence>
<evidence type="ECO:0000256" key="6">
    <source>
        <dbReference type="ARBA" id="ARBA00023175"/>
    </source>
</evidence>
<dbReference type="GO" id="GO:0007015">
    <property type="term" value="P:actin filament organization"/>
    <property type="evidence" value="ECO:0007669"/>
    <property type="project" value="TreeGrafter"/>
</dbReference>
<dbReference type="SUPFAM" id="SSF52540">
    <property type="entry name" value="P-loop containing nucleoside triphosphate hydrolases"/>
    <property type="match status" value="2"/>
</dbReference>
<keyword evidence="14" id="KW-1185">Reference proteome</keyword>
<accession>A0A087SMV8</accession>
<keyword evidence="3 8" id="KW-0067">ATP-binding</keyword>
<evidence type="ECO:0000259" key="11">
    <source>
        <dbReference type="PROSITE" id="PS51456"/>
    </source>
</evidence>
<keyword evidence="7 8" id="KW-0009">Actin-binding</keyword>
<dbReference type="Pfam" id="PF01843">
    <property type="entry name" value="DIL"/>
    <property type="match status" value="1"/>
</dbReference>
<feature type="region of interest" description="Disordered" evidence="9">
    <location>
        <begin position="1545"/>
        <end position="1580"/>
    </location>
</feature>
<sequence length="1803" mass="195740">MTKNSSIAPQAGVHTIGSRVWVEDGVEGWVKAKVVALGPTDITVALEDGTSRTCKAQDLPLQNPGTYGVEDMTTLSYLNEPGVLWNLRVRYDQNDIYTYTGSILIAVNPFAAMPHLYGAHMMDQYRGVGLGELSPHVYAVADSAYRQMRREGRSQSILVSGESGAGKTETSKLIMQYLAWMGGYRAESAPTNGSIRSVEQQVLESNPLLEAFGNAKTSRNDNSSRFGNDCHELAGVSDAEEYRRTRRAMTLVGIDAASQDAVFAVVAAVLHLGNVAFVPGDGGDGSAVAEPAWAHLEAAAALLGVDAAGLARALTTRTRQTPDGPIVSPLDVGAASDNRDSLAKTAYSRLFDWLVGAVNDSIGQDAGAASLIGVLDIYGFEQFASNDFEQFCINLANEKLQQHFNAHVFKQEQAEYEREAIAWSYIEFVDNQDVLDLVEARLGILDLLDEACRFPQATHADLAAKLYAAPGVAGSARFSKPRLAPTDFTIQHYAGAVTYRTQNFLAKNRDFVVAEHQALLGASGSAFVRALFPGDAVPGASGTPGAGASSGYRFSSVGSQFKKQLAELMEALRAMEPHYVRCIKPNGANRPARFENTNVLHQLRCGGVLEAVRISCAGYPTKLPYDAFADHFWPLAVDSPGLGDAELARLVVQRHLDPAGAQFGTTPPPNKKTAYSRLFDWLVGAVNDSIGQDAGAASLIGVLDIYGFEQFASNDFEQFCINLANEKLQQHFNAHVFKQEQAEYEREAIAWSYIEFVDNQDVLDLVEARLGILDLLDEACRFPQATHADLAAKLYAAPGVAGSARFSKPRLAPTDFTIQHYAGAVTYRTQNFLAKNRDFVVAEHQALLGASGSAFVRALFPGDAVPGASGTPGAGASSGYRFSSVGSQFKKQLAELMEALRAMEPHYVRCIKPNGANRPARFENTNVLHQLRCGGVLEAVRISCAGYPTKLPYDAFADHFWPLAVDSPGLGDAELARLVVQRHLDPAGAQFGTTKLFLRAGKMAELDRVRTDRLNAAATAIQAHVRAWLARRAFQEAVAAAVVLQAAARGFAARREARRLRRIRAAVKLQAAVRRWHARRAFLAEVAAARTVQAAWRGLVARRRATAMRRERAALRLQSAWRAARARRAFLRTRAGVVAAQGCWRRRLARRELRARRAAARDSGRLLQDKAALEARLAEVTRVLASAERGAAERVTALEAEAAERVRATTEGRDALAAELAALRPERNAAREEALMVEARLKSVLEEEGRGVRSASGALAVAVPGGTPVNLGPGPEATLGTAPTRAAPAEEGGVFDRVRRYMTSPSREPGTPATPGSVRGGYGAETPGEGLSEMDRRQRELYAKQQQLLREQRSADQDRLLGCLAENLGYQRGRPVAAVLVFRCCLQWKTFQADRTPLFDRIIATMGSQVEAHQEDNAVLSYWLSNTVTLLYLLQRNIKPASGGSYTQRLRSQSQSVTRGLFGGTSKTAGFGSFFSRAGYGGSPGGEASIHGGAAGGLRQVEAKYPALLFKQQLDAFVQKIFPSLRDNIKKDIMPHLAACIHAPRSGVGRTSRPGRGSSHGVEAPPARSPLGVTRSSTGQDAGSAHWAAILGVLESALGTLRDHHVPAFLVRKLYEQLFSFINVQLFNQLLLRRECCSFSNGEYVKTGLAEVEIWAGSAGRTWVGEGWEALAHIRQAVTFLVIHQKHKKSLQEITTDLCPVLTVQQLYRISTMYWDDRYGTETVSHEVLSRMKALMVESAASAASHSFLLDEDSALPFTQDDVAAFMDDKDLLGEMGIPAALRDQPSFAFLNKRLELALQSAA</sequence>
<dbReference type="PANTHER" id="PTHR13140">
    <property type="entry name" value="MYOSIN"/>
    <property type="match status" value="1"/>
</dbReference>
<feature type="region of interest" description="Actin-binding" evidence="8">
    <location>
        <begin position="565"/>
        <end position="587"/>
    </location>
</feature>